<evidence type="ECO:0000259" key="4">
    <source>
        <dbReference type="SMART" id="SM00701"/>
    </source>
</evidence>
<dbReference type="InterPro" id="IPR006619">
    <property type="entry name" value="PGRP_domain_met/bac"/>
</dbReference>
<dbReference type="GO" id="GO:0009253">
    <property type="term" value="P:peptidoglycan catabolic process"/>
    <property type="evidence" value="ECO:0007669"/>
    <property type="project" value="InterPro"/>
</dbReference>
<dbReference type="SUPFAM" id="SSF55846">
    <property type="entry name" value="N-acetylmuramoyl-L-alanine amidase-like"/>
    <property type="match status" value="1"/>
</dbReference>
<dbReference type="CDD" id="cd06583">
    <property type="entry name" value="PGRP"/>
    <property type="match status" value="1"/>
</dbReference>
<comment type="similarity">
    <text evidence="1">Belongs to the N-acetylmuramoyl-L-alanine amidase 2 family.</text>
</comment>
<dbReference type="SMART" id="SM00644">
    <property type="entry name" value="Ami_2"/>
    <property type="match status" value="1"/>
</dbReference>
<name>A0A432MMZ3_9BACT</name>
<feature type="region of interest" description="Disordered" evidence="2">
    <location>
        <begin position="45"/>
        <end position="154"/>
    </location>
</feature>
<evidence type="ECO:0000256" key="1">
    <source>
        <dbReference type="ARBA" id="ARBA00007553"/>
    </source>
</evidence>
<dbReference type="InterPro" id="IPR015510">
    <property type="entry name" value="PGRP"/>
</dbReference>
<feature type="compositionally biased region" description="Low complexity" evidence="2">
    <location>
        <begin position="63"/>
        <end position="81"/>
    </location>
</feature>
<dbReference type="Pfam" id="PF01510">
    <property type="entry name" value="Amidase_2"/>
    <property type="match status" value="1"/>
</dbReference>
<proteinExistence type="inferred from homology"/>
<evidence type="ECO:0000313" key="6">
    <source>
        <dbReference type="Proteomes" id="UP000280296"/>
    </source>
</evidence>
<dbReference type="InterPro" id="IPR036505">
    <property type="entry name" value="Amidase/PGRP_sf"/>
</dbReference>
<dbReference type="EMBL" id="RYZH01000009">
    <property type="protein sequence ID" value="RUL88619.1"/>
    <property type="molecule type" value="Genomic_DNA"/>
</dbReference>
<dbReference type="AlphaFoldDB" id="A0A432MMZ3"/>
<evidence type="ECO:0000256" key="2">
    <source>
        <dbReference type="SAM" id="MobiDB-lite"/>
    </source>
</evidence>
<evidence type="ECO:0000313" key="5">
    <source>
        <dbReference type="EMBL" id="RUL88619.1"/>
    </source>
</evidence>
<reference evidence="5 6" key="2">
    <citation type="submission" date="2019-01" db="EMBL/GenBank/DDBJ databases">
        <title>Tautonia sociabilis, a novel thermotolerant planctomycete of Isosphaeraceae family, isolated from a 4000 m deep subterranean habitat.</title>
        <authorList>
            <person name="Kovaleva O.L."/>
            <person name="Elcheninov A.G."/>
            <person name="Van Heerden E."/>
            <person name="Toshchakov S.V."/>
            <person name="Novikov A."/>
            <person name="Bonch-Osmolovskaya E.A."/>
            <person name="Kublanov I.V."/>
        </authorList>
    </citation>
    <scope>NUCLEOTIDE SEQUENCE [LARGE SCALE GENOMIC DNA]</scope>
    <source>
        <strain evidence="5 6">GM2012</strain>
    </source>
</reference>
<keyword evidence="6" id="KW-1185">Reference proteome</keyword>
<feature type="domain" description="Peptidoglycan recognition protein family" evidence="4">
    <location>
        <begin position="161"/>
        <end position="309"/>
    </location>
</feature>
<dbReference type="InterPro" id="IPR002502">
    <property type="entry name" value="Amidase_domain"/>
</dbReference>
<dbReference type="GO" id="GO:0008745">
    <property type="term" value="F:N-acetylmuramoyl-L-alanine amidase activity"/>
    <property type="evidence" value="ECO:0007669"/>
    <property type="project" value="InterPro"/>
</dbReference>
<dbReference type="Gene3D" id="3.40.80.10">
    <property type="entry name" value="Peptidoglycan recognition protein-like"/>
    <property type="match status" value="1"/>
</dbReference>
<dbReference type="SMART" id="SM00701">
    <property type="entry name" value="PGRP"/>
    <property type="match status" value="1"/>
</dbReference>
<gene>
    <name evidence="5" type="ORF">TsocGM_06765</name>
</gene>
<protein>
    <submittedName>
        <fullName evidence="5">N-acetylmuramoyl-L-alanine amidase</fullName>
    </submittedName>
</protein>
<dbReference type="PANTHER" id="PTHR11022">
    <property type="entry name" value="PEPTIDOGLYCAN RECOGNITION PROTEIN"/>
    <property type="match status" value="1"/>
</dbReference>
<dbReference type="RefSeq" id="WP_126724546.1">
    <property type="nucleotide sequence ID" value="NZ_RYZH01000009.1"/>
</dbReference>
<organism evidence="5 6">
    <name type="scientific">Tautonia sociabilis</name>
    <dbReference type="NCBI Taxonomy" id="2080755"/>
    <lineage>
        <taxon>Bacteria</taxon>
        <taxon>Pseudomonadati</taxon>
        <taxon>Planctomycetota</taxon>
        <taxon>Planctomycetia</taxon>
        <taxon>Isosphaerales</taxon>
        <taxon>Isosphaeraceae</taxon>
        <taxon>Tautonia</taxon>
    </lineage>
</organism>
<dbReference type="OrthoDB" id="9811296at2"/>
<accession>A0A432MMZ3</accession>
<feature type="domain" description="N-acetylmuramoyl-L-alanine amidase" evidence="3">
    <location>
        <begin position="175"/>
        <end position="317"/>
    </location>
</feature>
<comment type="caution">
    <text evidence="5">The sequence shown here is derived from an EMBL/GenBank/DDBJ whole genome shotgun (WGS) entry which is preliminary data.</text>
</comment>
<dbReference type="Proteomes" id="UP000280296">
    <property type="component" value="Unassembled WGS sequence"/>
</dbReference>
<dbReference type="PROSITE" id="PS51257">
    <property type="entry name" value="PROKAR_LIPOPROTEIN"/>
    <property type="match status" value="1"/>
</dbReference>
<dbReference type="PANTHER" id="PTHR11022:SF41">
    <property type="entry name" value="PEPTIDOGLYCAN-RECOGNITION PROTEIN LC-RELATED"/>
    <property type="match status" value="1"/>
</dbReference>
<reference evidence="5 6" key="1">
    <citation type="submission" date="2018-12" db="EMBL/GenBank/DDBJ databases">
        <authorList>
            <person name="Toschakov S.V."/>
        </authorList>
    </citation>
    <scope>NUCLEOTIDE SEQUENCE [LARGE SCALE GENOMIC DNA]</scope>
    <source>
        <strain evidence="5 6">GM2012</strain>
    </source>
</reference>
<sequence>MDARWNTLRARRLAKMMVVGLLIASAAVAGCKHRRSALRPVFVDPEPVLVDPSPSSATVIPTDPSGSDYGVSSSPSAVPSPGYEDTYGPYVSPPAGPAAEPELELKPLDEPQPLPPLGNGAGSGETKPSNVDQPPLINSPLNTPMSRRESGRTATLTASRSELRARVQAMADDPLDLVQPPKADRPWRFIVLHHSATPTGGYAAIDRQHRERAGLDGCSYHFVIGNGSETPDGTIEVTRRWSDQRPGAHCREPKQSGVNEYGIGICLVGDLDATGPTPKQVEAARVLVAYLQDRYLIPADRVGTHSDFSASPTVCPGDHFPAEQILGRPALASTR</sequence>
<evidence type="ECO:0000259" key="3">
    <source>
        <dbReference type="SMART" id="SM00644"/>
    </source>
</evidence>
<dbReference type="GO" id="GO:0008270">
    <property type="term" value="F:zinc ion binding"/>
    <property type="evidence" value="ECO:0007669"/>
    <property type="project" value="InterPro"/>
</dbReference>